<evidence type="ECO:0000313" key="1">
    <source>
        <dbReference type="EMBL" id="KGM93357.1"/>
    </source>
</evidence>
<dbReference type="EMBL" id="JDRY01000170">
    <property type="protein sequence ID" value="KGM93357.1"/>
    <property type="molecule type" value="Genomic_DNA"/>
</dbReference>
<protein>
    <submittedName>
        <fullName evidence="1">Uncharacterized protein</fullName>
    </submittedName>
</protein>
<dbReference type="AlphaFoldDB" id="A0A0A0HXU5"/>
<accession>A0A0A0HXU5</accession>
<dbReference type="RefSeq" id="WP_003366572.1">
    <property type="nucleotide sequence ID" value="NZ_JDRY01000170.1"/>
</dbReference>
<name>A0A0A0HXU5_CLOBO</name>
<organism evidence="1 2">
    <name type="scientific">Clostridium botulinum C/D str. DC5</name>
    <dbReference type="NCBI Taxonomy" id="1443128"/>
    <lineage>
        <taxon>Bacteria</taxon>
        <taxon>Bacillati</taxon>
        <taxon>Bacillota</taxon>
        <taxon>Clostridia</taxon>
        <taxon>Eubacteriales</taxon>
        <taxon>Clostridiaceae</taxon>
        <taxon>Clostridium</taxon>
    </lineage>
</organism>
<gene>
    <name evidence="1" type="ORF">Z955_15400</name>
</gene>
<sequence length="263" mass="29437">MRFGSREVCNVVIKDIANKKPKIYLETLKMNNIEVGSNTVYAVGGQGMPKLIGWSGKKDVKFKNEDALLSPESFAVLSGSKISREKKVIHKKEKFEVDENKKVILSHEPSVDKKHIFYVALSDISGTIPSKELTKAKSSGSPTSEEYDIDKSDNKTVIVHEDLVGKTILIDYYYMSEANVTTLTITSDDFPKTFALEADTLFRTEDGIDRPCHITIPKAKLEGKFSVNMKGDGDPSTFKFDFECLKPSNGKDMVVFDIEMDEE</sequence>
<evidence type="ECO:0000313" key="2">
    <source>
        <dbReference type="Proteomes" id="UP000030014"/>
    </source>
</evidence>
<proteinExistence type="predicted"/>
<comment type="caution">
    <text evidence="1">The sequence shown here is derived from an EMBL/GenBank/DDBJ whole genome shotgun (WGS) entry which is preliminary data.</text>
</comment>
<dbReference type="Proteomes" id="UP000030014">
    <property type="component" value="Unassembled WGS sequence"/>
</dbReference>
<reference evidence="1 2" key="1">
    <citation type="submission" date="2014-01" db="EMBL/GenBank/DDBJ databases">
        <title>Plasmidome dynamics in the species complex Clostridium novyi sensu lato converts strains of independent lineages into distinctly different pathogens.</title>
        <authorList>
            <person name="Skarin H."/>
            <person name="Segerman B."/>
        </authorList>
    </citation>
    <scope>NUCLEOTIDE SEQUENCE [LARGE SCALE GENOMIC DNA]</scope>
    <source>
        <strain evidence="1 2">DC5</strain>
    </source>
</reference>